<dbReference type="InterPro" id="IPR032710">
    <property type="entry name" value="NTF2-like_dom_sf"/>
</dbReference>
<reference evidence="2" key="1">
    <citation type="submission" date="2022-12" db="EMBL/GenBank/DDBJ databases">
        <authorList>
            <person name="Krivoruchko A.V."/>
            <person name="Elkin A."/>
        </authorList>
    </citation>
    <scope>NUCLEOTIDE SEQUENCE</scope>
    <source>
        <strain evidence="2">IEGM 249</strain>
    </source>
</reference>
<reference evidence="3" key="2">
    <citation type="submission" date="2023-07" db="EMBL/GenBank/DDBJ databases">
        <title>Genomic analysis of Rhodococcus opacus VOC-14 with glycol ethers degradation activity.</title>
        <authorList>
            <person name="Narkevich D.A."/>
            <person name="Hlushen A.M."/>
            <person name="Akhremchuk A.E."/>
            <person name="Sikolenko M.A."/>
            <person name="Valentovich L.N."/>
        </authorList>
    </citation>
    <scope>NUCLEOTIDE SEQUENCE</scope>
    <source>
        <strain evidence="3">VOC-14</strain>
        <plasmid evidence="3">pRho-VOC14-L</plasmid>
    </source>
</reference>
<dbReference type="Pfam" id="PF13577">
    <property type="entry name" value="SnoaL_4"/>
    <property type="match status" value="1"/>
</dbReference>
<geneLocation type="plasmid" evidence="3 5">
    <name>pRho-VOC14-L</name>
</geneLocation>
<dbReference type="EMBL" id="CP130956">
    <property type="protein sequence ID" value="WLF51911.1"/>
    <property type="molecule type" value="Genomic_DNA"/>
</dbReference>
<evidence type="ECO:0000313" key="3">
    <source>
        <dbReference type="EMBL" id="WLF51911.1"/>
    </source>
</evidence>
<evidence type="ECO:0000313" key="5">
    <source>
        <dbReference type="Proteomes" id="UP001231166"/>
    </source>
</evidence>
<dbReference type="SUPFAM" id="SSF54427">
    <property type="entry name" value="NTF2-like"/>
    <property type="match status" value="1"/>
</dbReference>
<dbReference type="InterPro" id="IPR037401">
    <property type="entry name" value="SnoaL-like"/>
</dbReference>
<proteinExistence type="predicted"/>
<keyword evidence="3" id="KW-0614">Plasmid</keyword>
<dbReference type="Gene3D" id="3.10.450.50">
    <property type="match status" value="1"/>
</dbReference>
<dbReference type="AlphaFoldDB" id="A0AAX3YS59"/>
<organism evidence="3 5">
    <name type="scientific">Rhodococcus opacus</name>
    <name type="common">Nocardia opaca</name>
    <dbReference type="NCBI Taxonomy" id="37919"/>
    <lineage>
        <taxon>Bacteria</taxon>
        <taxon>Bacillati</taxon>
        <taxon>Actinomycetota</taxon>
        <taxon>Actinomycetes</taxon>
        <taxon>Mycobacteriales</taxon>
        <taxon>Nocardiaceae</taxon>
        <taxon>Rhodococcus</taxon>
    </lineage>
</organism>
<dbReference type="RefSeq" id="WP_269591577.1">
    <property type="nucleotide sequence ID" value="NZ_CP130956.1"/>
</dbReference>
<feature type="domain" description="SnoaL-like" evidence="1">
    <location>
        <begin position="3"/>
        <end position="122"/>
    </location>
</feature>
<sequence>MTNDKQAIHEVVLGYCRGVDRLDLDLVRSAYHPDALDHHSSFTGKINEFLVWVETELAKYRSTMHFVGNHLAKVDGDRAVSETYAMVVHVGHSPQDEANYTSGVRYIDYMERRDGRWAISERGAIRDWIRSEVNNLSLPPGHVAQGARGQDDRIFKALKLLEGHSSSALPLSAGLAGQGA</sequence>
<dbReference type="Proteomes" id="UP001231166">
    <property type="component" value="Plasmid pRho-VOC14-L"/>
</dbReference>
<evidence type="ECO:0000259" key="1">
    <source>
        <dbReference type="Pfam" id="PF13577"/>
    </source>
</evidence>
<keyword evidence="4" id="KW-1185">Reference proteome</keyword>
<protein>
    <submittedName>
        <fullName evidence="3">Nuclear transport factor 2 family protein</fullName>
    </submittedName>
</protein>
<dbReference type="Proteomes" id="UP001066327">
    <property type="component" value="Unassembled WGS sequence"/>
</dbReference>
<evidence type="ECO:0000313" key="2">
    <source>
        <dbReference type="EMBL" id="MCZ4586154.1"/>
    </source>
</evidence>
<name>A0AAX3YS59_RHOOP</name>
<accession>A0AAX3YS59</accession>
<dbReference type="EMBL" id="JAPWIS010000010">
    <property type="protein sequence ID" value="MCZ4586154.1"/>
    <property type="molecule type" value="Genomic_DNA"/>
</dbReference>
<evidence type="ECO:0000313" key="4">
    <source>
        <dbReference type="Proteomes" id="UP001066327"/>
    </source>
</evidence>
<gene>
    <name evidence="2" type="ORF">O4328_21100</name>
    <name evidence="3" type="ORF">Q5707_41320</name>
</gene>